<reference evidence="3 4" key="1">
    <citation type="submission" date="2019-01" db="EMBL/GenBank/DDBJ databases">
        <title>Sequencing of cultivated peanut Arachis hypogaea provides insights into genome evolution and oil improvement.</title>
        <authorList>
            <person name="Chen X."/>
        </authorList>
    </citation>
    <scope>NUCLEOTIDE SEQUENCE [LARGE SCALE GENOMIC DNA]</scope>
    <source>
        <strain evidence="4">cv. Fuhuasheng</strain>
        <tissue evidence="3">Leaves</tissue>
    </source>
</reference>
<evidence type="ECO:0000313" key="4">
    <source>
        <dbReference type="Proteomes" id="UP000289738"/>
    </source>
</evidence>
<name>A0A444Z782_ARAHY</name>
<dbReference type="AlphaFoldDB" id="A0A444Z782"/>
<comment type="caution">
    <text evidence="3">The sequence shown here is derived from an EMBL/GenBank/DDBJ whole genome shotgun (WGS) entry which is preliminary data.</text>
</comment>
<evidence type="ECO:0000256" key="1">
    <source>
        <dbReference type="SAM" id="MobiDB-lite"/>
    </source>
</evidence>
<keyword evidence="2" id="KW-0732">Signal</keyword>
<dbReference type="STRING" id="3818.A0A444Z782"/>
<evidence type="ECO:0008006" key="5">
    <source>
        <dbReference type="Google" id="ProtNLM"/>
    </source>
</evidence>
<accession>A0A444Z782</accession>
<dbReference type="PANTHER" id="PTHR33321">
    <property type="match status" value="1"/>
</dbReference>
<keyword evidence="4" id="KW-1185">Reference proteome</keyword>
<dbReference type="InterPro" id="IPR007541">
    <property type="entry name" value="Uncharacterised_BSP"/>
</dbReference>
<sequence>MARYHNEQVLCLLLTLAASVYGTKAVDYAVSNNAESSVGSRRFEKEVGSGYAKQTLSDAADFIHKLFHKQNTDYDVKNVQKVTMVVENIDGVAYADNNAIHVSAGYIERFQGDIKKDLTGVLYHEMTHLLQWDANGQAPSGLIEGIADFVRLKAGYAAPGWAPPGRGDNWFQGYDVTARFLDYCNTIKNGFVADLNDRMKTSYSDDYFTQILGKPVTQLWIDYKAKPNATLISFLTNKQRRRSGVTAACSVVGACEEEKARQGKKRKREKERGFSKKTMYLEPGQEEEEPWSSVRREDDRADVRGGENRADTRGGEQRAEKPVEESNVPTTVEGSTTLSPFGMDNTAIESCSCCGGKPRSVEALCSSNSPLLPVMSGSSCYERVSSFPWRRLVLLSHRHKREITVTFATPCDPRSPAAAHHVALYMGGGIWACSKVEGF</sequence>
<dbReference type="EMBL" id="SDMP01000015">
    <property type="protein sequence ID" value="RYR10043.1"/>
    <property type="molecule type" value="Genomic_DNA"/>
</dbReference>
<evidence type="ECO:0000256" key="2">
    <source>
        <dbReference type="SAM" id="SignalP"/>
    </source>
</evidence>
<dbReference type="PANTHER" id="PTHR33321:SF12">
    <property type="entry name" value="PLANT BASIC SECRETORY PROTEIN (BSP) FAMILY PROTEIN"/>
    <property type="match status" value="1"/>
</dbReference>
<feature type="region of interest" description="Disordered" evidence="1">
    <location>
        <begin position="260"/>
        <end position="340"/>
    </location>
</feature>
<dbReference type="Proteomes" id="UP000289738">
    <property type="component" value="Chromosome B05"/>
</dbReference>
<feature type="compositionally biased region" description="Polar residues" evidence="1">
    <location>
        <begin position="327"/>
        <end position="339"/>
    </location>
</feature>
<proteinExistence type="predicted"/>
<feature type="compositionally biased region" description="Basic and acidic residues" evidence="1">
    <location>
        <begin position="294"/>
        <end position="324"/>
    </location>
</feature>
<feature type="signal peptide" evidence="2">
    <location>
        <begin position="1"/>
        <end position="25"/>
    </location>
</feature>
<evidence type="ECO:0000313" key="3">
    <source>
        <dbReference type="EMBL" id="RYR10043.1"/>
    </source>
</evidence>
<gene>
    <name evidence="3" type="ORF">Ahy_B05g078507</name>
</gene>
<feature type="chain" id="PRO_5019078833" description="Plant basic secretory protein (BSP) family protein" evidence="2">
    <location>
        <begin position="26"/>
        <end position="439"/>
    </location>
</feature>
<protein>
    <recommendedName>
        <fullName evidence="5">Plant basic secretory protein (BSP) family protein</fullName>
    </recommendedName>
</protein>
<organism evidence="3 4">
    <name type="scientific">Arachis hypogaea</name>
    <name type="common">Peanut</name>
    <dbReference type="NCBI Taxonomy" id="3818"/>
    <lineage>
        <taxon>Eukaryota</taxon>
        <taxon>Viridiplantae</taxon>
        <taxon>Streptophyta</taxon>
        <taxon>Embryophyta</taxon>
        <taxon>Tracheophyta</taxon>
        <taxon>Spermatophyta</taxon>
        <taxon>Magnoliopsida</taxon>
        <taxon>eudicotyledons</taxon>
        <taxon>Gunneridae</taxon>
        <taxon>Pentapetalae</taxon>
        <taxon>rosids</taxon>
        <taxon>fabids</taxon>
        <taxon>Fabales</taxon>
        <taxon>Fabaceae</taxon>
        <taxon>Papilionoideae</taxon>
        <taxon>50 kb inversion clade</taxon>
        <taxon>dalbergioids sensu lato</taxon>
        <taxon>Dalbergieae</taxon>
        <taxon>Pterocarpus clade</taxon>
        <taxon>Arachis</taxon>
    </lineage>
</organism>
<dbReference type="Pfam" id="PF04450">
    <property type="entry name" value="BSP"/>
    <property type="match status" value="1"/>
</dbReference>